<evidence type="ECO:0008006" key="4">
    <source>
        <dbReference type="Google" id="ProtNLM"/>
    </source>
</evidence>
<gene>
    <name evidence="2" type="ORF">V9T40_006620</name>
</gene>
<protein>
    <recommendedName>
        <fullName evidence="4">Small lysine-rich protein 1</fullName>
    </recommendedName>
</protein>
<dbReference type="AlphaFoldDB" id="A0AAN9Y852"/>
<name>A0AAN9Y852_9HEMI</name>
<evidence type="ECO:0000313" key="3">
    <source>
        <dbReference type="Proteomes" id="UP001367676"/>
    </source>
</evidence>
<reference evidence="2 3" key="1">
    <citation type="submission" date="2024-03" db="EMBL/GenBank/DDBJ databases">
        <title>Adaptation during the transition from Ophiocordyceps entomopathogen to insect associate is accompanied by gene loss and intensified selection.</title>
        <authorList>
            <person name="Ward C.M."/>
            <person name="Onetto C.A."/>
            <person name="Borneman A.R."/>
        </authorList>
    </citation>
    <scope>NUCLEOTIDE SEQUENCE [LARGE SCALE GENOMIC DNA]</scope>
    <source>
        <strain evidence="2">AWRI1</strain>
        <tissue evidence="2">Single Adult Female</tissue>
    </source>
</reference>
<dbReference type="Proteomes" id="UP001367676">
    <property type="component" value="Unassembled WGS sequence"/>
</dbReference>
<keyword evidence="3" id="KW-1185">Reference proteome</keyword>
<proteinExistence type="predicted"/>
<dbReference type="PANTHER" id="PTHR37932:SF1">
    <property type="entry name" value="SMALL LYSINE-RICH PROTEIN 1"/>
    <property type="match status" value="1"/>
</dbReference>
<organism evidence="2 3">
    <name type="scientific">Parthenolecanium corni</name>
    <dbReference type="NCBI Taxonomy" id="536013"/>
    <lineage>
        <taxon>Eukaryota</taxon>
        <taxon>Metazoa</taxon>
        <taxon>Ecdysozoa</taxon>
        <taxon>Arthropoda</taxon>
        <taxon>Hexapoda</taxon>
        <taxon>Insecta</taxon>
        <taxon>Pterygota</taxon>
        <taxon>Neoptera</taxon>
        <taxon>Paraneoptera</taxon>
        <taxon>Hemiptera</taxon>
        <taxon>Sternorrhyncha</taxon>
        <taxon>Coccoidea</taxon>
        <taxon>Coccidae</taxon>
        <taxon>Parthenolecanium</taxon>
    </lineage>
</organism>
<sequence length="93" mass="10680">MSRRTSTTSSRRKSSRQSAHSSDIMSDRKSKKSSPKVAQKREGGKTKSKNLVDIFNEHAIINAYYTCHNVQDLLKIRGFPWPELSKKKKKSKK</sequence>
<dbReference type="EMBL" id="JBBCAQ010000007">
    <property type="protein sequence ID" value="KAK7602646.1"/>
    <property type="molecule type" value="Genomic_DNA"/>
</dbReference>
<evidence type="ECO:0000256" key="1">
    <source>
        <dbReference type="SAM" id="MobiDB-lite"/>
    </source>
</evidence>
<comment type="caution">
    <text evidence="2">The sequence shown here is derived from an EMBL/GenBank/DDBJ whole genome shotgun (WGS) entry which is preliminary data.</text>
</comment>
<dbReference type="PANTHER" id="PTHR37932">
    <property type="entry name" value="SMALL LYSINE-RICH PROTEIN 1"/>
    <property type="match status" value="1"/>
</dbReference>
<feature type="region of interest" description="Disordered" evidence="1">
    <location>
        <begin position="1"/>
        <end position="51"/>
    </location>
</feature>
<dbReference type="InterPro" id="IPR037760">
    <property type="entry name" value="SMKR1"/>
</dbReference>
<accession>A0AAN9Y852</accession>
<evidence type="ECO:0000313" key="2">
    <source>
        <dbReference type="EMBL" id="KAK7602646.1"/>
    </source>
</evidence>